<sequence length="530" mass="62091">MNKKLLPMLEAADALPFLFVGSGISKRYLEIPTWFDLVKEIAMETYGDEYKFEAIRREAEKSFNPDTDYNKYMSKLVDLVEKDLENIWITDDKFAHNRKKYSEEYLKKHTSVIKIEIAELIKKYENIIEEKKDEFEMLKAISKKSISGVITTNYDELMEKVFDFEVYESQQELIFHAKYNVGEVYKIHGSVNNPSTIMINSNDYKEIEEKNKYIASKLLTIFIEHPIIFLGYSMQDEDILHILEDIQISLSEEQLKNVAERMFFIEWNETKESAEIGTLSINFSNGRSITVTKIELDDYSELYSILAENKAKYPVKMLRYMKEDIYNLVLTNDPKGKMLLSLPNEEMSKDEIKDVEFVYGFGVIELAKRGYSSPTPPEVYRDILLDDANYIPEAFLTQTLPQLSKIYGKMPGYKYFKNANMSTKNFIIQKGLLEEHFIHFKTQSILKRPHRYHSVEEVIANEKSLQKQLQALETLTEEEIDIDHFQDVLVGLFKEHQNIFATRKVSEYTPTVGAAMRRLVRELDYLKYKS</sequence>
<keyword evidence="1" id="KW-0175">Coiled coil</keyword>
<dbReference type="Pfam" id="PF13289">
    <property type="entry name" value="SIR2_2"/>
    <property type="match status" value="1"/>
</dbReference>
<protein>
    <recommendedName>
        <fullName evidence="3">SIR2-like domain-containing protein</fullName>
    </recommendedName>
</protein>
<evidence type="ECO:0000256" key="1">
    <source>
        <dbReference type="SAM" id="Coils"/>
    </source>
</evidence>
<accession>A0A1E7G1F1</accession>
<dbReference type="Proteomes" id="UP000176236">
    <property type="component" value="Chromosome"/>
</dbReference>
<dbReference type="RefSeq" id="WP_075070650.1">
    <property type="nucleotide sequence ID" value="NZ_CM007353.1"/>
</dbReference>
<evidence type="ECO:0008006" key="3">
    <source>
        <dbReference type="Google" id="ProtNLM"/>
    </source>
</evidence>
<name>A0A1E7G1F1_LACLC</name>
<dbReference type="EMBL" id="JMMZ01000035">
    <property type="protein sequence ID" value="OEU38771.1"/>
    <property type="molecule type" value="Genomic_DNA"/>
</dbReference>
<feature type="coiled-coil region" evidence="1">
    <location>
        <begin position="114"/>
        <end position="141"/>
    </location>
</feature>
<proteinExistence type="predicted"/>
<dbReference type="AlphaFoldDB" id="A0A1E7G1F1"/>
<evidence type="ECO:0000313" key="2">
    <source>
        <dbReference type="EMBL" id="OEU38771.1"/>
    </source>
</evidence>
<comment type="caution">
    <text evidence="2">The sequence shown here is derived from an EMBL/GenBank/DDBJ whole genome shotgun (WGS) entry which is preliminary data.</text>
</comment>
<gene>
    <name evidence="2" type="ORF">AJ89_13375</name>
</gene>
<reference evidence="2" key="1">
    <citation type="journal article" date="2016" name="Appl. Microbiol. Biotechnol.">
        <title>Adhesion of the genome-sequenced Lactococcus lactis subsp. cremoris IBB477 strain is mediated by specific molecular determinants.</title>
        <authorList>
            <person name="Radziwill-Bienkowska J.M."/>
            <person name="Le D.T."/>
            <person name="Szczesny P."/>
            <person name="Duviau M.P."/>
            <person name="Aleksandrzak-Piekarczyk T."/>
            <person name="Loubiere P."/>
            <person name="Mercier-Bonin M."/>
            <person name="Bardowski J.K."/>
            <person name="Kowalczyk M."/>
        </authorList>
    </citation>
    <scope>NUCLEOTIDE SEQUENCE [LARGE SCALE GENOMIC DNA]</scope>
    <source>
        <strain evidence="2">IBB477</strain>
    </source>
</reference>
<organism evidence="2">
    <name type="scientific">Lactococcus cremoris subsp. cremoris IBB477</name>
    <dbReference type="NCBI Taxonomy" id="1449093"/>
    <lineage>
        <taxon>Bacteria</taxon>
        <taxon>Bacillati</taxon>
        <taxon>Bacillota</taxon>
        <taxon>Bacilli</taxon>
        <taxon>Lactobacillales</taxon>
        <taxon>Streptococcaceae</taxon>
        <taxon>Lactococcus</taxon>
        <taxon>Lactococcus cremoris subsp. cremoris</taxon>
    </lineage>
</organism>